<evidence type="ECO:0000256" key="1">
    <source>
        <dbReference type="SAM" id="MobiDB-lite"/>
    </source>
</evidence>
<name>A0A7Y0Q587_9FIRM</name>
<protein>
    <submittedName>
        <fullName evidence="2">Uncharacterized protein</fullName>
    </submittedName>
</protein>
<reference evidence="2 3" key="1">
    <citation type="submission" date="2020-04" db="EMBL/GenBank/DDBJ databases">
        <authorList>
            <person name="Zhang R."/>
            <person name="Schippers A."/>
        </authorList>
    </citation>
    <scope>NUCLEOTIDE SEQUENCE [LARGE SCALE GENOMIC DNA]</scope>
    <source>
        <strain evidence="2 3">DSM 109850</strain>
    </source>
</reference>
<dbReference type="EMBL" id="JABBVZ010000157">
    <property type="protein sequence ID" value="NMP24826.1"/>
    <property type="molecule type" value="Genomic_DNA"/>
</dbReference>
<accession>A0A7Y0Q587</accession>
<dbReference type="Proteomes" id="UP000533476">
    <property type="component" value="Unassembled WGS sequence"/>
</dbReference>
<gene>
    <name evidence="2" type="ORF">HIJ39_21185</name>
</gene>
<keyword evidence="3" id="KW-1185">Reference proteome</keyword>
<organism evidence="2 3">
    <name type="scientific">Sulfobacillus harzensis</name>
    <dbReference type="NCBI Taxonomy" id="2729629"/>
    <lineage>
        <taxon>Bacteria</taxon>
        <taxon>Bacillati</taxon>
        <taxon>Bacillota</taxon>
        <taxon>Clostridia</taxon>
        <taxon>Eubacteriales</taxon>
        <taxon>Clostridiales Family XVII. Incertae Sedis</taxon>
        <taxon>Sulfobacillus</taxon>
    </lineage>
</organism>
<sequence>MIGMPLSGIIPDTLLTFTDVICDQDAIWFYFTMDPPLSKPLPEDRWPEFLSWRITVTDDLGTDYTESGGATGTDEGDHTVRPPFPVEARELTVVIQPWILRDQPCYRFTIPTARILRVKSPAGKRGNPRAFLRGWRFGADKP</sequence>
<proteinExistence type="predicted"/>
<feature type="region of interest" description="Disordered" evidence="1">
    <location>
        <begin position="63"/>
        <end position="82"/>
    </location>
</feature>
<evidence type="ECO:0000313" key="2">
    <source>
        <dbReference type="EMBL" id="NMP24826.1"/>
    </source>
</evidence>
<comment type="caution">
    <text evidence="2">The sequence shown here is derived from an EMBL/GenBank/DDBJ whole genome shotgun (WGS) entry which is preliminary data.</text>
</comment>
<dbReference type="AlphaFoldDB" id="A0A7Y0Q587"/>
<dbReference type="RefSeq" id="WP_169103032.1">
    <property type="nucleotide sequence ID" value="NZ_JABBVZ010000157.1"/>
</dbReference>
<evidence type="ECO:0000313" key="3">
    <source>
        <dbReference type="Proteomes" id="UP000533476"/>
    </source>
</evidence>